<proteinExistence type="predicted"/>
<dbReference type="OrthoDB" id="1862401at2759"/>
<gene>
    <name evidence="1" type="ORF">HHK36_020224</name>
</gene>
<accession>A0A835DAR4</accession>
<keyword evidence="2" id="KW-1185">Reference proteome</keyword>
<dbReference type="Proteomes" id="UP000655225">
    <property type="component" value="Unassembled WGS sequence"/>
</dbReference>
<evidence type="ECO:0000313" key="2">
    <source>
        <dbReference type="Proteomes" id="UP000655225"/>
    </source>
</evidence>
<reference evidence="1 2" key="1">
    <citation type="submission" date="2020-04" db="EMBL/GenBank/DDBJ databases">
        <title>Plant Genome Project.</title>
        <authorList>
            <person name="Zhang R.-G."/>
        </authorList>
    </citation>
    <scope>NUCLEOTIDE SEQUENCE [LARGE SCALE GENOMIC DNA]</scope>
    <source>
        <strain evidence="1">YNK0</strain>
        <tissue evidence="1">Leaf</tissue>
    </source>
</reference>
<dbReference type="EMBL" id="JABCRI010000014">
    <property type="protein sequence ID" value="KAF8394022.1"/>
    <property type="molecule type" value="Genomic_DNA"/>
</dbReference>
<name>A0A835DAR4_TETSI</name>
<organism evidence="1 2">
    <name type="scientific">Tetracentron sinense</name>
    <name type="common">Spur-leaf</name>
    <dbReference type="NCBI Taxonomy" id="13715"/>
    <lineage>
        <taxon>Eukaryota</taxon>
        <taxon>Viridiplantae</taxon>
        <taxon>Streptophyta</taxon>
        <taxon>Embryophyta</taxon>
        <taxon>Tracheophyta</taxon>
        <taxon>Spermatophyta</taxon>
        <taxon>Magnoliopsida</taxon>
        <taxon>Trochodendrales</taxon>
        <taxon>Trochodendraceae</taxon>
        <taxon>Tetracentron</taxon>
    </lineage>
</organism>
<comment type="caution">
    <text evidence="1">The sequence shown here is derived from an EMBL/GenBank/DDBJ whole genome shotgun (WGS) entry which is preliminary data.</text>
</comment>
<sequence>MVSSDVENMIYGLKLSSVGPGAVTGAVVVHEPTDMDLAMKLHYLRGVYFFNNTAVQVSEIRKCNDCGVRIIEAQCSKTLDEWLEMKDYTLDSL</sequence>
<protein>
    <submittedName>
        <fullName evidence="1">Uncharacterized protein</fullName>
    </submittedName>
</protein>
<dbReference type="AlphaFoldDB" id="A0A835DAR4"/>
<evidence type="ECO:0000313" key="1">
    <source>
        <dbReference type="EMBL" id="KAF8394022.1"/>
    </source>
</evidence>